<dbReference type="EMBL" id="CAJVQC010169646">
    <property type="protein sequence ID" value="CAG8850210.1"/>
    <property type="molecule type" value="Genomic_DNA"/>
</dbReference>
<protein>
    <submittedName>
        <fullName evidence="1">13460_t:CDS:1</fullName>
    </submittedName>
</protein>
<evidence type="ECO:0000313" key="2">
    <source>
        <dbReference type="Proteomes" id="UP000789920"/>
    </source>
</evidence>
<organism evidence="1 2">
    <name type="scientific">Racocetra persica</name>
    <dbReference type="NCBI Taxonomy" id="160502"/>
    <lineage>
        <taxon>Eukaryota</taxon>
        <taxon>Fungi</taxon>
        <taxon>Fungi incertae sedis</taxon>
        <taxon>Mucoromycota</taxon>
        <taxon>Glomeromycotina</taxon>
        <taxon>Glomeromycetes</taxon>
        <taxon>Diversisporales</taxon>
        <taxon>Gigasporaceae</taxon>
        <taxon>Racocetra</taxon>
    </lineage>
</organism>
<sequence length="46" mass="5489">MSDDDDSYDSNIDENVDEEILYDEHEDNFMQIDNSDNCLRKTELDK</sequence>
<dbReference type="Proteomes" id="UP000789920">
    <property type="component" value="Unassembled WGS sequence"/>
</dbReference>
<comment type="caution">
    <text evidence="1">The sequence shown here is derived from an EMBL/GenBank/DDBJ whole genome shotgun (WGS) entry which is preliminary data.</text>
</comment>
<accession>A0ACA9SX88</accession>
<gene>
    <name evidence="1" type="ORF">RPERSI_LOCUS35976</name>
</gene>
<reference evidence="1" key="1">
    <citation type="submission" date="2021-06" db="EMBL/GenBank/DDBJ databases">
        <authorList>
            <person name="Kallberg Y."/>
            <person name="Tangrot J."/>
            <person name="Rosling A."/>
        </authorList>
    </citation>
    <scope>NUCLEOTIDE SEQUENCE</scope>
    <source>
        <strain evidence="1">MA461A</strain>
    </source>
</reference>
<keyword evidence="2" id="KW-1185">Reference proteome</keyword>
<evidence type="ECO:0000313" key="1">
    <source>
        <dbReference type="EMBL" id="CAG8850210.1"/>
    </source>
</evidence>
<proteinExistence type="predicted"/>
<feature type="non-terminal residue" evidence="1">
    <location>
        <position position="46"/>
    </location>
</feature>
<name>A0ACA9SX88_9GLOM</name>